<evidence type="ECO:0000313" key="8">
    <source>
        <dbReference type="Proteomes" id="UP001055955"/>
    </source>
</evidence>
<proteinExistence type="inferred from homology"/>
<name>A0ABY5DMB5_9GAMM</name>
<evidence type="ECO:0000256" key="1">
    <source>
        <dbReference type="ARBA" id="ARBA00009054"/>
    </source>
</evidence>
<keyword evidence="8" id="KW-1185">Reference proteome</keyword>
<gene>
    <name evidence="3" type="primary">grpE</name>
    <name evidence="7" type="ORF">MMH89_00760</name>
</gene>
<dbReference type="PROSITE" id="PS01071">
    <property type="entry name" value="GRPE"/>
    <property type="match status" value="1"/>
</dbReference>
<dbReference type="RefSeq" id="WP_258568479.1">
    <property type="nucleotide sequence ID" value="NZ_CP092900.1"/>
</dbReference>
<keyword evidence="2 3" id="KW-0143">Chaperone</keyword>
<feature type="coiled-coil region" evidence="6">
    <location>
        <begin position="19"/>
        <end position="71"/>
    </location>
</feature>
<dbReference type="InterPro" id="IPR013805">
    <property type="entry name" value="GrpE_CC"/>
</dbReference>
<dbReference type="Gene3D" id="3.90.20.20">
    <property type="match status" value="1"/>
</dbReference>
<dbReference type="InterPro" id="IPR009012">
    <property type="entry name" value="GrpE_head"/>
</dbReference>
<accession>A0ABY5DMB5</accession>
<sequence length="189" mass="21476">MTEHKSESLSAEALKPAHTDSLEQALEEANATIQTLQTENEVLTTKIEETKDQFIRQVATHRNQITQIEKNSTNKAEFAISKFAKEIIAIGDVLQTGLNNCSDQESDHYRGMSMTLDKFYHTLEEHDITRIQSLGEAFNPEFHEALTTQESDEIKPNHVLHVVQEGYMLKNRVLRHTKVIVSKKISSNS</sequence>
<dbReference type="EMBL" id="CP092900">
    <property type="protein sequence ID" value="UTC24694.1"/>
    <property type="molecule type" value="Genomic_DNA"/>
</dbReference>
<dbReference type="PANTHER" id="PTHR21237">
    <property type="entry name" value="GRPE PROTEIN"/>
    <property type="match status" value="1"/>
</dbReference>
<comment type="subunit">
    <text evidence="3">Homodimer.</text>
</comment>
<keyword evidence="3 4" id="KW-0346">Stress response</keyword>
<dbReference type="SUPFAM" id="SSF51064">
    <property type="entry name" value="Head domain of nucleotide exchange factor GrpE"/>
    <property type="match status" value="1"/>
</dbReference>
<evidence type="ECO:0000256" key="4">
    <source>
        <dbReference type="RuleBase" id="RU000639"/>
    </source>
</evidence>
<dbReference type="HAMAP" id="MF_01151">
    <property type="entry name" value="GrpE"/>
    <property type="match status" value="1"/>
</dbReference>
<comment type="subcellular location">
    <subcellularLocation>
        <location evidence="3">Cytoplasm</location>
    </subcellularLocation>
</comment>
<dbReference type="InterPro" id="IPR000740">
    <property type="entry name" value="GrpE"/>
</dbReference>
<keyword evidence="3" id="KW-0963">Cytoplasm</keyword>
<dbReference type="SUPFAM" id="SSF58014">
    <property type="entry name" value="Coiled-coil domain of nucleotide exchange factor GrpE"/>
    <property type="match status" value="1"/>
</dbReference>
<organism evidence="7 8">
    <name type="scientific">Candidatus Comchoanobacter bicostacola</name>
    <dbReference type="NCBI Taxonomy" id="2919598"/>
    <lineage>
        <taxon>Bacteria</taxon>
        <taxon>Pseudomonadati</taxon>
        <taxon>Pseudomonadota</taxon>
        <taxon>Gammaproteobacteria</taxon>
        <taxon>Candidatus Comchoanobacterales</taxon>
        <taxon>Candidatus Comchoanobacteraceae</taxon>
        <taxon>Candidatus Comchoanobacter</taxon>
    </lineage>
</organism>
<dbReference type="PRINTS" id="PR00773">
    <property type="entry name" value="GRPEPROTEIN"/>
</dbReference>
<dbReference type="PANTHER" id="PTHR21237:SF23">
    <property type="entry name" value="GRPE PROTEIN HOMOLOG, MITOCHONDRIAL"/>
    <property type="match status" value="1"/>
</dbReference>
<comment type="function">
    <text evidence="3 4">Participates actively in the response to hyperosmotic and heat shock by preventing the aggregation of stress-denatured proteins, in association with DnaK and GrpE. It is the nucleotide exchange factor for DnaK and may function as a thermosensor. Unfolded proteins bind initially to DnaJ; upon interaction with the DnaJ-bound protein, DnaK hydrolyzes its bound ATP, resulting in the formation of a stable complex. GrpE releases ADP from DnaK; ATP binding to DnaK triggers the release of the substrate protein, thus completing the reaction cycle. Several rounds of ATP-dependent interactions between DnaJ, DnaK and GrpE are required for fully efficient folding.</text>
</comment>
<dbReference type="Pfam" id="PF01025">
    <property type="entry name" value="GrpE"/>
    <property type="match status" value="1"/>
</dbReference>
<dbReference type="Proteomes" id="UP001055955">
    <property type="component" value="Chromosome"/>
</dbReference>
<evidence type="ECO:0000256" key="3">
    <source>
        <dbReference type="HAMAP-Rule" id="MF_01151"/>
    </source>
</evidence>
<evidence type="ECO:0000256" key="2">
    <source>
        <dbReference type="ARBA" id="ARBA00023186"/>
    </source>
</evidence>
<dbReference type="Gene3D" id="2.30.22.10">
    <property type="entry name" value="Head domain of nucleotide exchange factor GrpE"/>
    <property type="match status" value="1"/>
</dbReference>
<protein>
    <recommendedName>
        <fullName evidence="3 4">Protein GrpE</fullName>
    </recommendedName>
    <alternativeName>
        <fullName evidence="3">HSP-70 cofactor</fullName>
    </alternativeName>
</protein>
<reference evidence="7 8" key="1">
    <citation type="journal article" date="2022" name="Nat. Microbiol.">
        <title>The microbiome of a bacterivorous marine choanoflagellate contains a resource-demanding obligate bacterial associate.</title>
        <authorList>
            <person name="Needham D.M."/>
            <person name="Poirier C."/>
            <person name="Bachy C."/>
            <person name="George E.E."/>
            <person name="Wilken S."/>
            <person name="Yung C.C.M."/>
            <person name="Limardo A.J."/>
            <person name="Morando M."/>
            <person name="Sudek L."/>
            <person name="Malmstrom R.R."/>
            <person name="Keeling P.J."/>
            <person name="Santoro A.E."/>
            <person name="Worden A.Z."/>
        </authorList>
    </citation>
    <scope>NUCLEOTIDE SEQUENCE [LARGE SCALE GENOMIC DNA]</scope>
    <source>
        <strain evidence="7 8">Comchoano-1</strain>
    </source>
</reference>
<evidence type="ECO:0000256" key="6">
    <source>
        <dbReference type="SAM" id="Coils"/>
    </source>
</evidence>
<evidence type="ECO:0000256" key="5">
    <source>
        <dbReference type="RuleBase" id="RU004478"/>
    </source>
</evidence>
<evidence type="ECO:0000313" key="7">
    <source>
        <dbReference type="EMBL" id="UTC24694.1"/>
    </source>
</evidence>
<comment type="similarity">
    <text evidence="1 3 5">Belongs to the GrpE family.</text>
</comment>
<dbReference type="CDD" id="cd00446">
    <property type="entry name" value="GrpE"/>
    <property type="match status" value="1"/>
</dbReference>
<keyword evidence="6" id="KW-0175">Coiled coil</keyword>